<evidence type="ECO:0000259" key="6">
    <source>
        <dbReference type="PROSITE" id="PS50850"/>
    </source>
</evidence>
<evidence type="ECO:0000313" key="7">
    <source>
        <dbReference type="EMBL" id="VDM58878.1"/>
    </source>
</evidence>
<keyword evidence="8" id="KW-1185">Reference proteome</keyword>
<evidence type="ECO:0000256" key="1">
    <source>
        <dbReference type="ARBA" id="ARBA00004141"/>
    </source>
</evidence>
<dbReference type="InterPro" id="IPR045263">
    <property type="entry name" value="GLUT"/>
</dbReference>
<dbReference type="GO" id="GO:0015149">
    <property type="term" value="F:hexose transmembrane transporter activity"/>
    <property type="evidence" value="ECO:0007669"/>
    <property type="project" value="TreeGrafter"/>
</dbReference>
<gene>
    <name evidence="7" type="ORF">ACOC_LOCUS7293</name>
</gene>
<dbReference type="Proteomes" id="UP000267027">
    <property type="component" value="Unassembled WGS sequence"/>
</dbReference>
<reference evidence="7 8" key="2">
    <citation type="submission" date="2018-11" db="EMBL/GenBank/DDBJ databases">
        <authorList>
            <consortium name="Pathogen Informatics"/>
        </authorList>
    </citation>
    <scope>NUCLEOTIDE SEQUENCE [LARGE SCALE GENOMIC DNA]</scope>
    <source>
        <strain evidence="7 8">Costa Rica</strain>
    </source>
</reference>
<dbReference type="PANTHER" id="PTHR23503:SF96">
    <property type="entry name" value="MAJOR FACILITATOR SUPERFAMILY (MFS) PROFILE DOMAIN-CONTAINING PROTEIN"/>
    <property type="match status" value="1"/>
</dbReference>
<keyword evidence="4 5" id="KW-0472">Membrane</keyword>
<feature type="transmembrane region" description="Helical" evidence="5">
    <location>
        <begin position="110"/>
        <end position="136"/>
    </location>
</feature>
<dbReference type="SUPFAM" id="SSF103473">
    <property type="entry name" value="MFS general substrate transporter"/>
    <property type="match status" value="1"/>
</dbReference>
<accession>A0A0R3PPW0</accession>
<name>A0A0R3PPW0_ANGCS</name>
<dbReference type="Pfam" id="PF00083">
    <property type="entry name" value="Sugar_tr"/>
    <property type="match status" value="1"/>
</dbReference>
<sequence length="143" mass="15848">MTYTFQEYSAIHKTGCDAFQQMDENLVHHQAILSVGGGFMFGYQVLITNPAQGAFIQFLNISYTKTHGVQQNQETLELIWGLVMSTFFWGATLGSLLIQVIADSLGRKNGIVAAFVVQIAGLAIAIASYFVSIFYFCLYIETL</sequence>
<dbReference type="Gene3D" id="1.20.1250.20">
    <property type="entry name" value="MFS general substrate transporter like domains"/>
    <property type="match status" value="1"/>
</dbReference>
<organism evidence="9">
    <name type="scientific">Angiostrongylus costaricensis</name>
    <name type="common">Nematode worm</name>
    <dbReference type="NCBI Taxonomy" id="334426"/>
    <lineage>
        <taxon>Eukaryota</taxon>
        <taxon>Metazoa</taxon>
        <taxon>Ecdysozoa</taxon>
        <taxon>Nematoda</taxon>
        <taxon>Chromadorea</taxon>
        <taxon>Rhabditida</taxon>
        <taxon>Rhabditina</taxon>
        <taxon>Rhabditomorpha</taxon>
        <taxon>Strongyloidea</taxon>
        <taxon>Metastrongylidae</taxon>
        <taxon>Angiostrongylus</taxon>
    </lineage>
</organism>
<dbReference type="GO" id="GO:0016020">
    <property type="term" value="C:membrane"/>
    <property type="evidence" value="ECO:0007669"/>
    <property type="project" value="UniProtKB-SubCell"/>
</dbReference>
<dbReference type="InterPro" id="IPR020846">
    <property type="entry name" value="MFS_dom"/>
</dbReference>
<dbReference type="InterPro" id="IPR036259">
    <property type="entry name" value="MFS_trans_sf"/>
</dbReference>
<dbReference type="PANTHER" id="PTHR23503">
    <property type="entry name" value="SOLUTE CARRIER FAMILY 2"/>
    <property type="match status" value="1"/>
</dbReference>
<protein>
    <submittedName>
        <fullName evidence="9">MFS domain-containing protein</fullName>
    </submittedName>
</protein>
<evidence type="ECO:0000256" key="5">
    <source>
        <dbReference type="SAM" id="Phobius"/>
    </source>
</evidence>
<feature type="domain" description="Major facilitator superfamily (MFS) profile" evidence="6">
    <location>
        <begin position="30"/>
        <end position="143"/>
    </location>
</feature>
<dbReference type="EMBL" id="UYYA01004024">
    <property type="protein sequence ID" value="VDM58878.1"/>
    <property type="molecule type" value="Genomic_DNA"/>
</dbReference>
<keyword evidence="3 5" id="KW-1133">Transmembrane helix</keyword>
<reference evidence="9" key="1">
    <citation type="submission" date="2017-02" db="UniProtKB">
        <authorList>
            <consortium name="WormBaseParasite"/>
        </authorList>
    </citation>
    <scope>IDENTIFICATION</scope>
</reference>
<keyword evidence="2 5" id="KW-0812">Transmembrane</keyword>
<proteinExistence type="predicted"/>
<dbReference type="AlphaFoldDB" id="A0A0R3PPW0"/>
<feature type="transmembrane region" description="Helical" evidence="5">
    <location>
        <begin position="78"/>
        <end position="98"/>
    </location>
</feature>
<dbReference type="PROSITE" id="PS50850">
    <property type="entry name" value="MFS"/>
    <property type="match status" value="1"/>
</dbReference>
<dbReference type="STRING" id="334426.A0A0R3PPW0"/>
<evidence type="ECO:0000256" key="3">
    <source>
        <dbReference type="ARBA" id="ARBA00022989"/>
    </source>
</evidence>
<dbReference type="OrthoDB" id="4142200at2759"/>
<dbReference type="WBParaSite" id="ACOC_0000729201-mRNA-1">
    <property type="protein sequence ID" value="ACOC_0000729201-mRNA-1"/>
    <property type="gene ID" value="ACOC_0000729201"/>
</dbReference>
<dbReference type="InterPro" id="IPR005828">
    <property type="entry name" value="MFS_sugar_transport-like"/>
</dbReference>
<evidence type="ECO:0000256" key="2">
    <source>
        <dbReference type="ARBA" id="ARBA00022692"/>
    </source>
</evidence>
<evidence type="ECO:0000313" key="8">
    <source>
        <dbReference type="Proteomes" id="UP000267027"/>
    </source>
</evidence>
<evidence type="ECO:0000313" key="9">
    <source>
        <dbReference type="WBParaSite" id="ACOC_0000729201-mRNA-1"/>
    </source>
</evidence>
<evidence type="ECO:0000256" key="4">
    <source>
        <dbReference type="ARBA" id="ARBA00023136"/>
    </source>
</evidence>
<comment type="subcellular location">
    <subcellularLocation>
        <location evidence="1">Membrane</location>
        <topology evidence="1">Multi-pass membrane protein</topology>
    </subcellularLocation>
</comment>